<gene>
    <name evidence="4" type="ORF">PD5205_00405</name>
    <name evidence="3" type="ORF">PD885_03603</name>
</gene>
<reference evidence="4 6" key="2">
    <citation type="submission" date="2017-05" db="EMBL/GenBank/DDBJ databases">
        <authorList>
            <person name="Song R."/>
            <person name="Chenine A.L."/>
            <person name="Ruprecht R.M."/>
        </authorList>
    </citation>
    <scope>NUCLEOTIDE SEQUENCE [LARGE SCALE GENOMIC DNA]</scope>
    <source>
        <strain evidence="4">PD5205</strain>
    </source>
</reference>
<dbReference type="NCBIfam" id="TIGR02778">
    <property type="entry name" value="ligD_pol"/>
    <property type="match status" value="1"/>
</dbReference>
<dbReference type="EMBL" id="LT853885">
    <property type="protein sequence ID" value="SMR01725.1"/>
    <property type="molecule type" value="Genomic_DNA"/>
</dbReference>
<evidence type="ECO:0000259" key="2">
    <source>
        <dbReference type="Pfam" id="PF21686"/>
    </source>
</evidence>
<keyword evidence="5" id="KW-1185">Reference proteome</keyword>
<sequence>MRRLDRRPDRRLFTAHVHPAPVDPTLAKRAAVNHGNTTTATDASARKTPTERVRSTTSKATATSTTTASGSTASKSASSTSASADGVTITHPERVVFPIMRISKSDVADYYRAVAPLIVAEIARRPLSLLRCPDGAGGDCFFQKHKGRHLGAHIKAIALQQKSGTVDYLYVEDIAGLLELVQMNTLELHPWGAQVDDPEHPDRLVLDLDPGEEVAWPGVVAAAREIRARLRAAGLESAVRLSGGKGLHVVVPIVPEASWDQARDFC</sequence>
<evidence type="ECO:0000313" key="3">
    <source>
        <dbReference type="EMBL" id="SMR00824.1"/>
    </source>
</evidence>
<evidence type="ECO:0000313" key="6">
    <source>
        <dbReference type="Proteomes" id="UP000195953"/>
    </source>
</evidence>
<feature type="domain" description="DNA ligase D polymerase" evidence="2">
    <location>
        <begin position="104"/>
        <end position="265"/>
    </location>
</feature>
<keyword evidence="4" id="KW-0436">Ligase</keyword>
<dbReference type="Proteomes" id="UP000195953">
    <property type="component" value="Chromosome 1"/>
</dbReference>
<feature type="compositionally biased region" description="Low complexity" evidence="1">
    <location>
        <begin position="55"/>
        <end position="84"/>
    </location>
</feature>
<evidence type="ECO:0000313" key="5">
    <source>
        <dbReference type="Proteomes" id="UP000195877"/>
    </source>
</evidence>
<accession>A0A1Y6HDZ9</accession>
<evidence type="ECO:0000256" key="1">
    <source>
        <dbReference type="SAM" id="MobiDB-lite"/>
    </source>
</evidence>
<feature type="compositionally biased region" description="Basic and acidic residues" evidence="1">
    <location>
        <begin position="44"/>
        <end position="54"/>
    </location>
</feature>
<dbReference type="Proteomes" id="UP000195877">
    <property type="component" value="Chromosome 1"/>
</dbReference>
<dbReference type="PANTHER" id="PTHR42705">
    <property type="entry name" value="BIFUNCTIONAL NON-HOMOLOGOUS END JOINING PROTEIN LIGD"/>
    <property type="match status" value="1"/>
</dbReference>
<feature type="region of interest" description="Disordered" evidence="1">
    <location>
        <begin position="36"/>
        <end position="85"/>
    </location>
</feature>
<dbReference type="AlphaFoldDB" id="A0A1Y6HDZ9"/>
<evidence type="ECO:0000313" key="4">
    <source>
        <dbReference type="EMBL" id="SMR01725.1"/>
    </source>
</evidence>
<name>A0A1Y6HDZ9_9XANT</name>
<dbReference type="InterPro" id="IPR052171">
    <property type="entry name" value="NHEJ_LigD"/>
</dbReference>
<dbReference type="Gene3D" id="3.90.920.10">
    <property type="entry name" value="DNA primase, PRIM domain"/>
    <property type="match status" value="1"/>
</dbReference>
<proteinExistence type="predicted"/>
<dbReference type="GO" id="GO:0016874">
    <property type="term" value="F:ligase activity"/>
    <property type="evidence" value="ECO:0007669"/>
    <property type="project" value="UniProtKB-KW"/>
</dbReference>
<dbReference type="Pfam" id="PF21686">
    <property type="entry name" value="LigD_Prim-Pol"/>
    <property type="match status" value="1"/>
</dbReference>
<dbReference type="PANTHER" id="PTHR42705:SF2">
    <property type="entry name" value="BIFUNCTIONAL NON-HOMOLOGOUS END JOINING PROTEIN LIGD"/>
    <property type="match status" value="1"/>
</dbReference>
<protein>
    <submittedName>
        <fullName evidence="4">ATP-dependent DNA ligase</fullName>
    </submittedName>
    <submittedName>
        <fullName evidence="3">DNA ligase-like protein</fullName>
    </submittedName>
</protein>
<reference evidence="3 5" key="1">
    <citation type="submission" date="2017-05" db="EMBL/GenBank/DDBJ databases">
        <authorList>
            <person name="Blom J."/>
        </authorList>
    </citation>
    <scope>NUCLEOTIDE SEQUENCE [LARGE SCALE GENOMIC DNA]</scope>
    <source>
        <strain evidence="3">PD885</strain>
    </source>
</reference>
<dbReference type="EMBL" id="LT853882">
    <property type="protein sequence ID" value="SMR00824.1"/>
    <property type="molecule type" value="Genomic_DNA"/>
</dbReference>
<dbReference type="InterPro" id="IPR014145">
    <property type="entry name" value="LigD_pol_dom"/>
</dbReference>
<organism evidence="4 6">
    <name type="scientific">Xanthomonas fragariae</name>
    <dbReference type="NCBI Taxonomy" id="48664"/>
    <lineage>
        <taxon>Bacteria</taxon>
        <taxon>Pseudomonadati</taxon>
        <taxon>Pseudomonadota</taxon>
        <taxon>Gammaproteobacteria</taxon>
        <taxon>Lysobacterales</taxon>
        <taxon>Lysobacteraceae</taxon>
        <taxon>Xanthomonas</taxon>
    </lineage>
</organism>